<keyword evidence="2" id="KW-0719">Serine esterase</keyword>
<dbReference type="PANTHER" id="PTHR11559">
    <property type="entry name" value="CARBOXYLESTERASE"/>
    <property type="match status" value="1"/>
</dbReference>
<comment type="caution">
    <text evidence="8">The sequence shown here is derived from an EMBL/GenBank/DDBJ whole genome shotgun (WGS) entry which is preliminary data.</text>
</comment>
<feature type="domain" description="Carboxylesterase type B" evidence="7">
    <location>
        <begin position="54"/>
        <end position="549"/>
    </location>
</feature>
<dbReference type="InterPro" id="IPR050309">
    <property type="entry name" value="Type-B_Carboxylest/Lipase"/>
</dbReference>
<evidence type="ECO:0000259" key="7">
    <source>
        <dbReference type="Pfam" id="PF00135"/>
    </source>
</evidence>
<evidence type="ECO:0000256" key="4">
    <source>
        <dbReference type="ARBA" id="ARBA00023180"/>
    </source>
</evidence>
<accession>A0ABQ9HBJ8</accession>
<dbReference type="InterPro" id="IPR019819">
    <property type="entry name" value="Carboxylesterase_B_CS"/>
</dbReference>
<dbReference type="EC" id="3.1.1.-" evidence="5"/>
<comment type="similarity">
    <text evidence="1 5">Belongs to the type-B carboxylesterase/lipase family.</text>
</comment>
<proteinExistence type="inferred from homology"/>
<dbReference type="InterPro" id="IPR019826">
    <property type="entry name" value="Carboxylesterase_B_AS"/>
</dbReference>
<evidence type="ECO:0000256" key="2">
    <source>
        <dbReference type="ARBA" id="ARBA00022487"/>
    </source>
</evidence>
<dbReference type="Proteomes" id="UP001159363">
    <property type="component" value="Chromosome 5"/>
</dbReference>
<keyword evidence="4" id="KW-0325">Glycoprotein</keyword>
<sequence>MLYKRVRGRPVAPQTRQNSHRLSLNNGNVYSRETSVDLYRSYHMRVRLINAHGPTVQVPQGTVRGAAAWTGGGNKFYKFLGIPYAKPPLGSLRFAAPQEPVSWSGERNGSNFGSMCHQDTGGSEDCLFVNVFTPQLPTGRSEDSLLPVMVYIHGGAFVSGSGNIWPGQLIDRGMVVASMNYRLNVFGFLRVDYTDAPGNAGLKDQTAALRWIQKNIAKFGGNKNNVTIFGVSAGGASVHFHVLSTLSKGLFLRAISESGSAMNPWAFVKNTNDRSYRLSYILGKEAHSAAACVQNLRAASADELKSAINKVLIADEYSRLISVPFVPSLELQRSEEQPFLLHEPAYIEQHGLFNKVPYITGATKREGASFATESSMSQSYYWQNINNDLERIVPLDLGLTKGSQKSKEVAQKVKNHYFGNDAISYATREKWITLQTDLLFVLGIVRTTHAHVKYSASTFNYQFVYGDALHGAESAYVFYGNKIDGETSDAAKLARLLGVLWTSFAKTGVPSAQDGVTWIPASQSSFPYLEINVSPSLKYDLEKDNMNFWFDIYNNYNNYTSTL</sequence>
<dbReference type="PROSITE" id="PS00122">
    <property type="entry name" value="CARBOXYLESTERASE_B_1"/>
    <property type="match status" value="1"/>
</dbReference>
<keyword evidence="9" id="KW-1185">Reference proteome</keyword>
<dbReference type="EMBL" id="JARBHB010000006">
    <property type="protein sequence ID" value="KAJ8881685.1"/>
    <property type="molecule type" value="Genomic_DNA"/>
</dbReference>
<evidence type="ECO:0000256" key="6">
    <source>
        <dbReference type="SAM" id="MobiDB-lite"/>
    </source>
</evidence>
<reference evidence="8 9" key="1">
    <citation type="submission" date="2023-02" db="EMBL/GenBank/DDBJ databases">
        <title>LHISI_Scaffold_Assembly.</title>
        <authorList>
            <person name="Stuart O.P."/>
            <person name="Cleave R."/>
            <person name="Magrath M.J.L."/>
            <person name="Mikheyev A.S."/>
        </authorList>
    </citation>
    <scope>NUCLEOTIDE SEQUENCE [LARGE SCALE GENOMIC DNA]</scope>
    <source>
        <strain evidence="8">Daus_M_001</strain>
        <tissue evidence="8">Leg muscle</tissue>
    </source>
</reference>
<dbReference type="Gene3D" id="3.40.50.1820">
    <property type="entry name" value="alpha/beta hydrolase"/>
    <property type="match status" value="1"/>
</dbReference>
<evidence type="ECO:0000313" key="9">
    <source>
        <dbReference type="Proteomes" id="UP001159363"/>
    </source>
</evidence>
<dbReference type="PROSITE" id="PS00941">
    <property type="entry name" value="CARBOXYLESTERASE_B_2"/>
    <property type="match status" value="1"/>
</dbReference>
<evidence type="ECO:0000256" key="3">
    <source>
        <dbReference type="ARBA" id="ARBA00022801"/>
    </source>
</evidence>
<dbReference type="SUPFAM" id="SSF53474">
    <property type="entry name" value="alpha/beta-Hydrolases"/>
    <property type="match status" value="1"/>
</dbReference>
<organism evidence="8 9">
    <name type="scientific">Dryococelus australis</name>
    <dbReference type="NCBI Taxonomy" id="614101"/>
    <lineage>
        <taxon>Eukaryota</taxon>
        <taxon>Metazoa</taxon>
        <taxon>Ecdysozoa</taxon>
        <taxon>Arthropoda</taxon>
        <taxon>Hexapoda</taxon>
        <taxon>Insecta</taxon>
        <taxon>Pterygota</taxon>
        <taxon>Neoptera</taxon>
        <taxon>Polyneoptera</taxon>
        <taxon>Phasmatodea</taxon>
        <taxon>Verophasmatodea</taxon>
        <taxon>Anareolatae</taxon>
        <taxon>Phasmatidae</taxon>
        <taxon>Eurycanthinae</taxon>
        <taxon>Dryococelus</taxon>
    </lineage>
</organism>
<evidence type="ECO:0000256" key="5">
    <source>
        <dbReference type="RuleBase" id="RU361235"/>
    </source>
</evidence>
<feature type="region of interest" description="Disordered" evidence="6">
    <location>
        <begin position="1"/>
        <end position="20"/>
    </location>
</feature>
<dbReference type="InterPro" id="IPR029058">
    <property type="entry name" value="AB_hydrolase_fold"/>
</dbReference>
<name>A0ABQ9HBJ8_9NEOP</name>
<keyword evidence="3 5" id="KW-0378">Hydrolase</keyword>
<evidence type="ECO:0000313" key="8">
    <source>
        <dbReference type="EMBL" id="KAJ8881685.1"/>
    </source>
</evidence>
<dbReference type="InterPro" id="IPR002018">
    <property type="entry name" value="CarbesteraseB"/>
</dbReference>
<protein>
    <recommendedName>
        <fullName evidence="5">Carboxylic ester hydrolase</fullName>
        <ecNumber evidence="5">3.1.1.-</ecNumber>
    </recommendedName>
</protein>
<gene>
    <name evidence="8" type="ORF">PR048_018171</name>
</gene>
<dbReference type="Pfam" id="PF00135">
    <property type="entry name" value="COesterase"/>
    <property type="match status" value="1"/>
</dbReference>
<evidence type="ECO:0000256" key="1">
    <source>
        <dbReference type="ARBA" id="ARBA00005964"/>
    </source>
</evidence>